<evidence type="ECO:0000313" key="8">
    <source>
        <dbReference type="Proteomes" id="UP000182932"/>
    </source>
</evidence>
<dbReference type="InterPro" id="IPR008939">
    <property type="entry name" value="Lytic_TGlycosylase_superhlx_U"/>
</dbReference>
<comment type="similarity">
    <text evidence="1">Belongs to the transglycosylase Slt family.</text>
</comment>
<evidence type="ECO:0000256" key="5">
    <source>
        <dbReference type="SAM" id="SignalP"/>
    </source>
</evidence>
<dbReference type="EMBL" id="FNYY01000022">
    <property type="protein sequence ID" value="SEK05834.1"/>
    <property type="molecule type" value="Genomic_DNA"/>
</dbReference>
<comment type="caution">
    <text evidence="7">The sequence shown here is derived from an EMBL/GenBank/DDBJ whole genome shotgun (WGS) entry which is preliminary data.</text>
</comment>
<evidence type="ECO:0000256" key="2">
    <source>
        <dbReference type="ARBA" id="ARBA00009387"/>
    </source>
</evidence>
<accession>A0A975ZQG3</accession>
<dbReference type="InterPro" id="IPR008258">
    <property type="entry name" value="Transglycosylase_SLT_dom_1"/>
</dbReference>
<dbReference type="Gene3D" id="1.10.530.10">
    <property type="match status" value="1"/>
</dbReference>
<name>A0A975ZQG3_9RHOB</name>
<protein>
    <submittedName>
        <fullName evidence="7">Soluble lytic murein transglycosylase</fullName>
    </submittedName>
</protein>
<sequence length="754" mass="82436">MRRTGYLLDRVYSFSEQKLQVMMRALLCLLALAASPVPAQQTSDTGAAVDLTTSLRPRARSSGAQGDAEPAAEAEDGLPAAEPEAIAAGEDAAVPEPLEELEEDLAGLRPRVRPKGLDTEPLGLRVPAADPGFKAGLAAMRDGRWDEALRLAGPEGSPARDVIMWHFLRSGSGSSGEVMEFLARSGDWPGLPYLREKSEDAMAGASVAARLAFFKEQEPQTGTGALAHAEALEASGETGAAQAGIVKAWLTLALSDSEQARFLDRYGSLLKPHHEARLDRALWEGWEINATRMLPLVSEGWQKLATARMALRARNGNPDPLIAAVPAVLADDPGLAYERFEWRMAKGLRDSAISLLLDRSTSAESLGEPEHWARRRHTLAHRAMRDGDPVLAYRIAASHYTVTGRNFAELEWLSGYLALRFQKDPSRALAHFTRFKGDVFTPISLGRAGYWLGRAYEALGNEDAAKGAYALGAAYQTSFYGLLAAERGGLPFNSNLGGFRPVEDWREAAFTKSRVHEAALLLLAAGEGWLAKRFWTHLAESQDEENLHLMGKMLEDLGQPHIAVLLGKRAAQAGHEIAAPYYAVHPVAKRDHPVPTEMVLAIARRESEFDHSVVSHAGARGLMQVMPATAQLVARRVGLDYSQSRLTGDWLYNSRLGADYLRGLAEEFDGNVIMMSAGYNAGPGRPRSWKNAYGDPIRGDIDIVDWIEMIPFNETRNYVMRVSESLPVYRARLGKDPHPVPFSEELVGSTLLPE</sequence>
<feature type="signal peptide" evidence="5">
    <location>
        <begin position="1"/>
        <end position="39"/>
    </location>
</feature>
<comment type="similarity">
    <text evidence="2">Belongs to the virb1 family.</text>
</comment>
<proteinExistence type="inferred from homology"/>
<keyword evidence="3 5" id="KW-0732">Signal</keyword>
<dbReference type="GO" id="GO:0042597">
    <property type="term" value="C:periplasmic space"/>
    <property type="evidence" value="ECO:0007669"/>
    <property type="project" value="InterPro"/>
</dbReference>
<feature type="region of interest" description="Disordered" evidence="4">
    <location>
        <begin position="39"/>
        <end position="77"/>
    </location>
</feature>
<dbReference type="InterPro" id="IPR023346">
    <property type="entry name" value="Lysozyme-like_dom_sf"/>
</dbReference>
<keyword evidence="8" id="KW-1185">Reference proteome</keyword>
<evidence type="ECO:0000256" key="3">
    <source>
        <dbReference type="ARBA" id="ARBA00022729"/>
    </source>
</evidence>
<evidence type="ECO:0000313" key="7">
    <source>
        <dbReference type="EMBL" id="SEK05834.1"/>
    </source>
</evidence>
<dbReference type="GO" id="GO:0004553">
    <property type="term" value="F:hydrolase activity, hydrolyzing O-glycosyl compounds"/>
    <property type="evidence" value="ECO:0007669"/>
    <property type="project" value="InterPro"/>
</dbReference>
<dbReference type="PANTHER" id="PTHR37423">
    <property type="entry name" value="SOLUBLE LYTIC MUREIN TRANSGLYCOSYLASE-RELATED"/>
    <property type="match status" value="1"/>
</dbReference>
<evidence type="ECO:0000256" key="4">
    <source>
        <dbReference type="SAM" id="MobiDB-lite"/>
    </source>
</evidence>
<dbReference type="SUPFAM" id="SSF53955">
    <property type="entry name" value="Lysozyme-like"/>
    <property type="match status" value="1"/>
</dbReference>
<dbReference type="Pfam" id="PF01464">
    <property type="entry name" value="SLT"/>
    <property type="match status" value="1"/>
</dbReference>
<feature type="chain" id="PRO_5036713117" evidence="5">
    <location>
        <begin position="40"/>
        <end position="754"/>
    </location>
</feature>
<organism evidence="7 8">
    <name type="scientific">Marinovum algicola</name>
    <dbReference type="NCBI Taxonomy" id="42444"/>
    <lineage>
        <taxon>Bacteria</taxon>
        <taxon>Pseudomonadati</taxon>
        <taxon>Pseudomonadota</taxon>
        <taxon>Alphaproteobacteria</taxon>
        <taxon>Rhodobacterales</taxon>
        <taxon>Roseobacteraceae</taxon>
        <taxon>Marinovum</taxon>
    </lineage>
</organism>
<dbReference type="SUPFAM" id="SSF48435">
    <property type="entry name" value="Bacterial muramidases"/>
    <property type="match status" value="1"/>
</dbReference>
<feature type="domain" description="Transglycosylase SLT" evidence="6">
    <location>
        <begin position="592"/>
        <end position="694"/>
    </location>
</feature>
<feature type="compositionally biased region" description="Polar residues" evidence="4">
    <location>
        <begin position="39"/>
        <end position="55"/>
    </location>
</feature>
<evidence type="ECO:0000256" key="1">
    <source>
        <dbReference type="ARBA" id="ARBA00007734"/>
    </source>
</evidence>
<dbReference type="Proteomes" id="UP000182932">
    <property type="component" value="Unassembled WGS sequence"/>
</dbReference>
<reference evidence="7 8" key="1">
    <citation type="submission" date="2016-10" db="EMBL/GenBank/DDBJ databases">
        <authorList>
            <person name="Varghese N."/>
            <person name="Submissions S."/>
        </authorList>
    </citation>
    <scope>NUCLEOTIDE SEQUENCE [LARGE SCALE GENOMIC DNA]</scope>
    <source>
        <strain evidence="7 8">FF3</strain>
    </source>
</reference>
<dbReference type="CDD" id="cd13401">
    <property type="entry name" value="Slt70-like"/>
    <property type="match status" value="1"/>
</dbReference>
<gene>
    <name evidence="7" type="ORF">SAMN04487940_12238</name>
</gene>
<dbReference type="PANTHER" id="PTHR37423:SF2">
    <property type="entry name" value="MEMBRANE-BOUND LYTIC MUREIN TRANSGLYCOSYLASE C"/>
    <property type="match status" value="1"/>
</dbReference>
<evidence type="ECO:0000259" key="6">
    <source>
        <dbReference type="Pfam" id="PF01464"/>
    </source>
</evidence>
<dbReference type="Gene3D" id="1.25.20.10">
    <property type="entry name" value="Bacterial muramidases"/>
    <property type="match status" value="1"/>
</dbReference>
<dbReference type="AlphaFoldDB" id="A0A975ZQG3"/>